<sequence length="188" mass="21422">MDLNNIITPENTTIALEAGKALLSEVSIKLERARANKNKQETIDQLNIIITKLIDNQNALVQNQTLINDKLESQTISAEDISYISEKIIPILKRISDPDKFDPENFEKIKALLSPELIKTLQLLGFNLKEALGKPATQALQNFILNIANKDALQERVQIENLKYQNELAKIAQDEDSFNRYQEFCRKN</sequence>
<gene>
    <name evidence="1" type="ORF">FD20_GL000840</name>
</gene>
<dbReference type="STRING" id="1423812.FD20_GL000840"/>
<dbReference type="RefSeq" id="WP_057735698.1">
    <property type="nucleotide sequence ID" value="NZ_AZEG01000002.1"/>
</dbReference>
<dbReference type="Proteomes" id="UP000051155">
    <property type="component" value="Unassembled WGS sequence"/>
</dbReference>
<dbReference type="OrthoDB" id="2606754at2"/>
<evidence type="ECO:0000313" key="1">
    <source>
        <dbReference type="EMBL" id="KRL38772.1"/>
    </source>
</evidence>
<dbReference type="AlphaFoldDB" id="A0A0R1Q795"/>
<name>A0A0R1Q795_9LACO</name>
<dbReference type="EMBL" id="AZEG01000002">
    <property type="protein sequence ID" value="KRL38772.1"/>
    <property type="molecule type" value="Genomic_DNA"/>
</dbReference>
<protein>
    <submittedName>
        <fullName evidence="1">Uncharacterized protein</fullName>
    </submittedName>
</protein>
<organism evidence="1 2">
    <name type="scientific">Liquorilactobacillus uvarum DSM 19971</name>
    <dbReference type="NCBI Taxonomy" id="1423812"/>
    <lineage>
        <taxon>Bacteria</taxon>
        <taxon>Bacillati</taxon>
        <taxon>Bacillota</taxon>
        <taxon>Bacilli</taxon>
        <taxon>Lactobacillales</taxon>
        <taxon>Lactobacillaceae</taxon>
        <taxon>Liquorilactobacillus</taxon>
    </lineage>
</organism>
<comment type="caution">
    <text evidence="1">The sequence shown here is derived from an EMBL/GenBank/DDBJ whole genome shotgun (WGS) entry which is preliminary data.</text>
</comment>
<proteinExistence type="predicted"/>
<evidence type="ECO:0000313" key="2">
    <source>
        <dbReference type="Proteomes" id="UP000051155"/>
    </source>
</evidence>
<dbReference type="PATRIC" id="fig|1423812.3.peg.905"/>
<reference evidence="1 2" key="1">
    <citation type="journal article" date="2015" name="Genome Announc.">
        <title>Expanding the biotechnology potential of lactobacilli through comparative genomics of 213 strains and associated genera.</title>
        <authorList>
            <person name="Sun Z."/>
            <person name="Harris H.M."/>
            <person name="McCann A."/>
            <person name="Guo C."/>
            <person name="Argimon S."/>
            <person name="Zhang W."/>
            <person name="Yang X."/>
            <person name="Jeffery I.B."/>
            <person name="Cooney J.C."/>
            <person name="Kagawa T.F."/>
            <person name="Liu W."/>
            <person name="Song Y."/>
            <person name="Salvetti E."/>
            <person name="Wrobel A."/>
            <person name="Rasinkangas P."/>
            <person name="Parkhill J."/>
            <person name="Rea M.C."/>
            <person name="O'Sullivan O."/>
            <person name="Ritari J."/>
            <person name="Douillard F.P."/>
            <person name="Paul Ross R."/>
            <person name="Yang R."/>
            <person name="Briner A.E."/>
            <person name="Felis G.E."/>
            <person name="de Vos W.M."/>
            <person name="Barrangou R."/>
            <person name="Klaenhammer T.R."/>
            <person name="Caufield P.W."/>
            <person name="Cui Y."/>
            <person name="Zhang H."/>
            <person name="O'Toole P.W."/>
        </authorList>
    </citation>
    <scope>NUCLEOTIDE SEQUENCE [LARGE SCALE GENOMIC DNA]</scope>
    <source>
        <strain evidence="1 2">DSM 19971</strain>
    </source>
</reference>
<accession>A0A0R1Q795</accession>
<keyword evidence="2" id="KW-1185">Reference proteome</keyword>